<evidence type="ECO:0000256" key="16">
    <source>
        <dbReference type="ARBA" id="ARBA00023211"/>
    </source>
</evidence>
<dbReference type="GO" id="GO:0050520">
    <property type="term" value="F:phosphatidylcholine synthase activity"/>
    <property type="evidence" value="ECO:0007669"/>
    <property type="project" value="UniProtKB-EC"/>
</dbReference>
<comment type="caution">
    <text evidence="22">The sequence shown here is derived from an EMBL/GenBank/DDBJ whole genome shotgun (WGS) entry which is preliminary data.</text>
</comment>
<comment type="subcellular location">
    <subcellularLocation>
        <location evidence="3 20">Cell inner membrane</location>
        <topology evidence="3 20">Multi-pass membrane protein</topology>
    </subcellularLocation>
</comment>
<evidence type="ECO:0000313" key="22">
    <source>
        <dbReference type="EMBL" id="MDQ0392837.1"/>
    </source>
</evidence>
<keyword evidence="7 20" id="KW-1003">Cell membrane</keyword>
<feature type="transmembrane region" description="Helical" evidence="21">
    <location>
        <begin position="50"/>
        <end position="68"/>
    </location>
</feature>
<dbReference type="InterPro" id="IPR043130">
    <property type="entry name" value="CDP-OH_PTrfase_TM_dom"/>
</dbReference>
<evidence type="ECO:0000256" key="19">
    <source>
        <dbReference type="ARBA" id="ARBA00037468"/>
    </source>
</evidence>
<comment type="catalytic activity">
    <reaction evidence="1 20">
        <text>a CDP-1,2-diacyl-sn-glycerol + choline = a 1,2-diacyl-sn-glycero-3-phosphocholine + CMP + H(+)</text>
        <dbReference type="Rhea" id="RHEA:14597"/>
        <dbReference type="ChEBI" id="CHEBI:15354"/>
        <dbReference type="ChEBI" id="CHEBI:15378"/>
        <dbReference type="ChEBI" id="CHEBI:57643"/>
        <dbReference type="ChEBI" id="CHEBI:58332"/>
        <dbReference type="ChEBI" id="CHEBI:60377"/>
        <dbReference type="EC" id="2.7.8.24"/>
    </reaction>
</comment>
<name>A0ABU0FET6_9HYPH</name>
<comment type="similarity">
    <text evidence="4 20">Belongs to the CDP-alcohol phosphatidyltransferase class-I family.</text>
</comment>
<dbReference type="Gene3D" id="1.20.120.1760">
    <property type="match status" value="1"/>
</dbReference>
<comment type="function">
    <text evidence="19 20">Condenses choline with CDP-diglyceride to produce phosphatidylcholine and CMP.</text>
</comment>
<reference evidence="22 23" key="1">
    <citation type="submission" date="2023-07" db="EMBL/GenBank/DDBJ databases">
        <title>Genomic Encyclopedia of Type Strains, Phase IV (KMG-IV): sequencing the most valuable type-strain genomes for metagenomic binning, comparative biology and taxonomic classification.</title>
        <authorList>
            <person name="Goeker M."/>
        </authorList>
    </citation>
    <scope>NUCLEOTIDE SEQUENCE [LARGE SCALE GENOMIC DNA]</scope>
    <source>
        <strain evidence="22 23">DSM 5896</strain>
    </source>
</reference>
<keyword evidence="23" id="KW-1185">Reference proteome</keyword>
<dbReference type="InterPro" id="IPR026027">
    <property type="entry name" value="PcS"/>
</dbReference>
<keyword evidence="10 20" id="KW-0808">Transferase</keyword>
<evidence type="ECO:0000256" key="17">
    <source>
        <dbReference type="ARBA" id="ARBA00023264"/>
    </source>
</evidence>
<keyword evidence="11 21" id="KW-0812">Transmembrane</keyword>
<feature type="transmembrane region" description="Helical" evidence="21">
    <location>
        <begin position="162"/>
        <end position="182"/>
    </location>
</feature>
<evidence type="ECO:0000256" key="4">
    <source>
        <dbReference type="ARBA" id="ARBA00010441"/>
    </source>
</evidence>
<dbReference type="Pfam" id="PF01066">
    <property type="entry name" value="CDP-OH_P_transf"/>
    <property type="match status" value="1"/>
</dbReference>
<evidence type="ECO:0000256" key="18">
    <source>
        <dbReference type="ARBA" id="ARBA00033321"/>
    </source>
</evidence>
<keyword evidence="14 20" id="KW-0472">Membrane</keyword>
<evidence type="ECO:0000256" key="12">
    <source>
        <dbReference type="ARBA" id="ARBA00022989"/>
    </source>
</evidence>
<keyword evidence="13 20" id="KW-0443">Lipid metabolism</keyword>
<evidence type="ECO:0000256" key="13">
    <source>
        <dbReference type="ARBA" id="ARBA00023098"/>
    </source>
</evidence>
<keyword evidence="9 20" id="KW-0997">Cell inner membrane</keyword>
<feature type="transmembrane region" description="Helical" evidence="21">
    <location>
        <begin position="110"/>
        <end position="129"/>
    </location>
</feature>
<keyword evidence="15 20" id="KW-0594">Phospholipid biosynthesis</keyword>
<evidence type="ECO:0000256" key="11">
    <source>
        <dbReference type="ARBA" id="ARBA00022692"/>
    </source>
</evidence>
<keyword evidence="17 20" id="KW-1208">Phospholipid metabolism</keyword>
<evidence type="ECO:0000256" key="20">
    <source>
        <dbReference type="PIRNR" id="PIRNR000851"/>
    </source>
</evidence>
<evidence type="ECO:0000313" key="23">
    <source>
        <dbReference type="Proteomes" id="UP001237448"/>
    </source>
</evidence>
<evidence type="ECO:0000256" key="2">
    <source>
        <dbReference type="ARBA" id="ARBA00001936"/>
    </source>
</evidence>
<proteinExistence type="inferred from homology"/>
<evidence type="ECO:0000256" key="3">
    <source>
        <dbReference type="ARBA" id="ARBA00004429"/>
    </source>
</evidence>
<evidence type="ECO:0000256" key="14">
    <source>
        <dbReference type="ARBA" id="ARBA00023136"/>
    </source>
</evidence>
<evidence type="ECO:0000256" key="9">
    <source>
        <dbReference type="ARBA" id="ARBA00022519"/>
    </source>
</evidence>
<feature type="transmembrane region" description="Helical" evidence="21">
    <location>
        <begin position="20"/>
        <end position="44"/>
    </location>
</feature>
<evidence type="ECO:0000256" key="8">
    <source>
        <dbReference type="ARBA" id="ARBA00022516"/>
    </source>
</evidence>
<evidence type="ECO:0000256" key="7">
    <source>
        <dbReference type="ARBA" id="ARBA00022475"/>
    </source>
</evidence>
<sequence>MPPSSHRPSAEPVSPQRRWLALGVHLFTASGVLWGFLALVAAVGGDIRSMFLWLALALFVDGIDGSIARRINITQAAPRWSGTALDLIIDYLTYVIVPAYALYSSGMLEGAMNLIAMAVILLTSAMYFADNEMKTEDAWFKGFPAVWNLIIFYFFLLRPTGIVIFVVVAVLGLLTFAPFVFVHPLRVAKLRVPTLSLLVIWSILAIYAIWENMVPAVWVVWSLCVIGLYFLILGYFRTAPVHDSTSD</sequence>
<feature type="transmembrane region" description="Helical" evidence="21">
    <location>
        <begin position="138"/>
        <end position="156"/>
    </location>
</feature>
<evidence type="ECO:0000256" key="10">
    <source>
        <dbReference type="ARBA" id="ARBA00022679"/>
    </source>
</evidence>
<comment type="cofactor">
    <cofactor evidence="2 20">
        <name>Mn(2+)</name>
        <dbReference type="ChEBI" id="CHEBI:29035"/>
    </cofactor>
</comment>
<dbReference type="EMBL" id="JAUSVK010000001">
    <property type="protein sequence ID" value="MDQ0392837.1"/>
    <property type="molecule type" value="Genomic_DNA"/>
</dbReference>
<evidence type="ECO:0000256" key="15">
    <source>
        <dbReference type="ARBA" id="ARBA00023209"/>
    </source>
</evidence>
<evidence type="ECO:0000256" key="1">
    <source>
        <dbReference type="ARBA" id="ARBA00000958"/>
    </source>
</evidence>
<feature type="transmembrane region" description="Helical" evidence="21">
    <location>
        <begin position="194"/>
        <end position="210"/>
    </location>
</feature>
<evidence type="ECO:0000256" key="21">
    <source>
        <dbReference type="SAM" id="Phobius"/>
    </source>
</evidence>
<keyword evidence="12 21" id="KW-1133">Transmembrane helix</keyword>
<feature type="transmembrane region" description="Helical" evidence="21">
    <location>
        <begin position="80"/>
        <end position="104"/>
    </location>
</feature>
<gene>
    <name evidence="22" type="ORF">J3R73_002629</name>
</gene>
<feature type="transmembrane region" description="Helical" evidence="21">
    <location>
        <begin position="216"/>
        <end position="236"/>
    </location>
</feature>
<organism evidence="22 23">
    <name type="scientific">Labrys monachus</name>
    <dbReference type="NCBI Taxonomy" id="217067"/>
    <lineage>
        <taxon>Bacteria</taxon>
        <taxon>Pseudomonadati</taxon>
        <taxon>Pseudomonadota</taxon>
        <taxon>Alphaproteobacteria</taxon>
        <taxon>Hyphomicrobiales</taxon>
        <taxon>Xanthobacteraceae</taxon>
        <taxon>Labrys</taxon>
    </lineage>
</organism>
<dbReference type="Proteomes" id="UP001237448">
    <property type="component" value="Unassembled WGS sequence"/>
</dbReference>
<keyword evidence="16 20" id="KW-0464">Manganese</keyword>
<dbReference type="RefSeq" id="WP_307427362.1">
    <property type="nucleotide sequence ID" value="NZ_JAUSVK010000001.1"/>
</dbReference>
<evidence type="ECO:0000256" key="5">
    <source>
        <dbReference type="ARBA" id="ARBA00013195"/>
    </source>
</evidence>
<accession>A0ABU0FET6</accession>
<evidence type="ECO:0000256" key="6">
    <source>
        <dbReference type="ARBA" id="ARBA00015623"/>
    </source>
</evidence>
<protein>
    <recommendedName>
        <fullName evidence="6 20">Phosphatidylcholine synthase</fullName>
        <shortName evidence="20">PC synthase</shortName>
        <shortName evidence="20">PCS</shortName>
        <ecNumber evidence="5 20">2.7.8.24</ecNumber>
    </recommendedName>
    <alternativeName>
        <fullName evidence="18 20">CDP-diglyceride-choline O-phosphatidyltransferase</fullName>
    </alternativeName>
</protein>
<dbReference type="PIRSF" id="PIRSF000851">
    <property type="entry name" value="PcS"/>
    <property type="match status" value="1"/>
</dbReference>
<dbReference type="EC" id="2.7.8.24" evidence="5 20"/>
<dbReference type="InterPro" id="IPR000462">
    <property type="entry name" value="CDP-OH_P_trans"/>
</dbReference>
<keyword evidence="8 20" id="KW-0444">Lipid biosynthesis</keyword>